<dbReference type="PANTHER" id="PTHR13466:SF0">
    <property type="entry name" value="SMP-LTD DOMAIN-CONTAINING PROTEIN"/>
    <property type="match status" value="1"/>
</dbReference>
<accession>A0A438GCN2</accession>
<dbReference type="EMBL" id="QGNW01000477">
    <property type="protein sequence ID" value="RVW69977.1"/>
    <property type="molecule type" value="Genomic_DNA"/>
</dbReference>
<comment type="subcellular location">
    <subcellularLocation>
        <location evidence="1">Endoplasmic reticulum membrane</location>
    </subcellularLocation>
</comment>
<feature type="region of interest" description="Disordered" evidence="2">
    <location>
        <begin position="85"/>
        <end position="118"/>
    </location>
</feature>
<evidence type="ECO:0000313" key="3">
    <source>
        <dbReference type="EMBL" id="RVW69977.1"/>
    </source>
</evidence>
<dbReference type="GO" id="GO:0005789">
    <property type="term" value="C:endoplasmic reticulum membrane"/>
    <property type="evidence" value="ECO:0007669"/>
    <property type="project" value="UniProtKB-SubCell"/>
</dbReference>
<protein>
    <submittedName>
        <fullName evidence="3">Uncharacterized protein</fullName>
    </submittedName>
</protein>
<proteinExistence type="predicted"/>
<sequence length="438" mass="49281">MEVKPFIFILRPLGRRNHGVRLSVLLPVMTRTGLAGISNRESRQDGSSSKVRHFLKKLTKKASRINVENKASWASLPARAITGKTLNSSSEENMVPPSSSTVTHSGSQNHVSINSDTDPEDKFSVDEGMLCWNLLISRLFFDAKRSEEIKSFLQARIQVGDGPILPFLLLLFEYAVKYEDPQLHRHGLLKLTLSTLVVWYWILKRDLKFMKLDLQKGLVDSNLESSSVEEVTSDLLEGFEHYGKQLNLSEGTVNVTEHKDEGDPKLGSRLGKSVWGEEISHLLFADGTIVFWEVDNLEDLACEIGVQGGKVAFFLPRASLGGLIQVYGVGNRSRMKFWKDRWCNDEPLMWDFLVLFLSKIQGQTVKKEEDRVVWKEDSIGVFFIRGLTLVGDKLYQPFPFKDNLELMDSFEGGVSYLGGLLGKGTNFGSTSNKKVDVD</sequence>
<organism evidence="3 4">
    <name type="scientific">Vitis vinifera</name>
    <name type="common">Grape</name>
    <dbReference type="NCBI Taxonomy" id="29760"/>
    <lineage>
        <taxon>Eukaryota</taxon>
        <taxon>Viridiplantae</taxon>
        <taxon>Streptophyta</taxon>
        <taxon>Embryophyta</taxon>
        <taxon>Tracheophyta</taxon>
        <taxon>Spermatophyta</taxon>
        <taxon>Magnoliopsida</taxon>
        <taxon>eudicotyledons</taxon>
        <taxon>Gunneridae</taxon>
        <taxon>Pentapetalae</taxon>
        <taxon>rosids</taxon>
        <taxon>Vitales</taxon>
        <taxon>Vitaceae</taxon>
        <taxon>Viteae</taxon>
        <taxon>Vitis</taxon>
    </lineage>
</organism>
<comment type="caution">
    <text evidence="3">The sequence shown here is derived from an EMBL/GenBank/DDBJ whole genome shotgun (WGS) entry which is preliminary data.</text>
</comment>
<dbReference type="Proteomes" id="UP000288805">
    <property type="component" value="Unassembled WGS sequence"/>
</dbReference>
<evidence type="ECO:0000313" key="4">
    <source>
        <dbReference type="Proteomes" id="UP000288805"/>
    </source>
</evidence>
<gene>
    <name evidence="3" type="ORF">CK203_052732</name>
</gene>
<reference evidence="3 4" key="1">
    <citation type="journal article" date="2018" name="PLoS Genet.">
        <title>Population sequencing reveals clonal diversity and ancestral inbreeding in the grapevine cultivar Chardonnay.</title>
        <authorList>
            <person name="Roach M.J."/>
            <person name="Johnson D.L."/>
            <person name="Bohlmann J."/>
            <person name="van Vuuren H.J."/>
            <person name="Jones S.J."/>
            <person name="Pretorius I.S."/>
            <person name="Schmidt S.A."/>
            <person name="Borneman A.R."/>
        </authorList>
    </citation>
    <scope>NUCLEOTIDE SEQUENCE [LARGE SCALE GENOMIC DNA]</scope>
    <source>
        <strain evidence="4">cv. Chardonnay</strain>
        <tissue evidence="3">Leaf</tissue>
    </source>
</reference>
<feature type="compositionally biased region" description="Polar residues" evidence="2">
    <location>
        <begin position="85"/>
        <end position="116"/>
    </location>
</feature>
<evidence type="ECO:0000256" key="2">
    <source>
        <dbReference type="SAM" id="MobiDB-lite"/>
    </source>
</evidence>
<dbReference type="PANTHER" id="PTHR13466">
    <property type="entry name" value="TEX2 PROTEIN-RELATED"/>
    <property type="match status" value="1"/>
</dbReference>
<evidence type="ECO:0000256" key="1">
    <source>
        <dbReference type="ARBA" id="ARBA00004586"/>
    </source>
</evidence>
<name>A0A438GCN2_VITVI</name>
<dbReference type="AlphaFoldDB" id="A0A438GCN2"/>